<dbReference type="Proteomes" id="UP001595075">
    <property type="component" value="Unassembled WGS sequence"/>
</dbReference>
<evidence type="ECO:0000259" key="1">
    <source>
        <dbReference type="PROSITE" id="PS50280"/>
    </source>
</evidence>
<dbReference type="PROSITE" id="PS50280">
    <property type="entry name" value="SET"/>
    <property type="match status" value="1"/>
</dbReference>
<evidence type="ECO:0000313" key="2">
    <source>
        <dbReference type="EMBL" id="KAL2072691.1"/>
    </source>
</evidence>
<evidence type="ECO:0000313" key="3">
    <source>
        <dbReference type="Proteomes" id="UP001595075"/>
    </source>
</evidence>
<gene>
    <name evidence="2" type="ORF">VTL71DRAFT_12034</name>
</gene>
<dbReference type="SMART" id="SM00317">
    <property type="entry name" value="SET"/>
    <property type="match status" value="1"/>
</dbReference>
<feature type="domain" description="SET" evidence="1">
    <location>
        <begin position="97"/>
        <end position="247"/>
    </location>
</feature>
<dbReference type="InterPro" id="IPR046341">
    <property type="entry name" value="SET_dom_sf"/>
</dbReference>
<comment type="caution">
    <text evidence="2">The sequence shown here is derived from an EMBL/GenBank/DDBJ whole genome shotgun (WGS) entry which is preliminary data.</text>
</comment>
<dbReference type="PANTHER" id="PTHR47332">
    <property type="entry name" value="SET DOMAIN-CONTAINING PROTEIN 5"/>
    <property type="match status" value="1"/>
</dbReference>
<dbReference type="Pfam" id="PF00856">
    <property type="entry name" value="SET"/>
    <property type="match status" value="1"/>
</dbReference>
<reference evidence="2 3" key="1">
    <citation type="journal article" date="2024" name="Commun. Biol.">
        <title>Comparative genomic analysis of thermophilic fungi reveals convergent evolutionary adaptations and gene losses.</title>
        <authorList>
            <person name="Steindorff A.S."/>
            <person name="Aguilar-Pontes M.V."/>
            <person name="Robinson A.J."/>
            <person name="Andreopoulos B."/>
            <person name="LaButti K."/>
            <person name="Kuo A."/>
            <person name="Mondo S."/>
            <person name="Riley R."/>
            <person name="Otillar R."/>
            <person name="Haridas S."/>
            <person name="Lipzen A."/>
            <person name="Grimwood J."/>
            <person name="Schmutz J."/>
            <person name="Clum A."/>
            <person name="Reid I.D."/>
            <person name="Moisan M.C."/>
            <person name="Butler G."/>
            <person name="Nguyen T.T.M."/>
            <person name="Dewar K."/>
            <person name="Conant G."/>
            <person name="Drula E."/>
            <person name="Henrissat B."/>
            <person name="Hansel C."/>
            <person name="Singer S."/>
            <person name="Hutchinson M.I."/>
            <person name="de Vries R.P."/>
            <person name="Natvig D.O."/>
            <person name="Powell A.J."/>
            <person name="Tsang A."/>
            <person name="Grigoriev I.V."/>
        </authorList>
    </citation>
    <scope>NUCLEOTIDE SEQUENCE [LARGE SCALE GENOMIC DNA]</scope>
    <source>
        <strain evidence="2 3">CBS 494.80</strain>
    </source>
</reference>
<dbReference type="CDD" id="cd20071">
    <property type="entry name" value="SET_SMYD"/>
    <property type="match status" value="1"/>
</dbReference>
<dbReference type="SUPFAM" id="SSF82199">
    <property type="entry name" value="SET domain"/>
    <property type="match status" value="1"/>
</dbReference>
<dbReference type="InterPro" id="IPR053185">
    <property type="entry name" value="SET_domain_protein"/>
</dbReference>
<proteinExistence type="predicted"/>
<dbReference type="Gene3D" id="2.170.270.10">
    <property type="entry name" value="SET domain"/>
    <property type="match status" value="1"/>
</dbReference>
<protein>
    <recommendedName>
        <fullName evidence="1">SET domain-containing protein</fullName>
    </recommendedName>
</protein>
<dbReference type="PANTHER" id="PTHR47332:SF4">
    <property type="entry name" value="SET DOMAIN-CONTAINING PROTEIN 5"/>
    <property type="match status" value="1"/>
</dbReference>
<accession>A0ABR4CU62</accession>
<name>A0ABR4CU62_9HELO</name>
<keyword evidence="3" id="KW-1185">Reference proteome</keyword>
<dbReference type="InterPro" id="IPR001214">
    <property type="entry name" value="SET_dom"/>
</dbReference>
<organism evidence="2 3">
    <name type="scientific">Oculimacula yallundae</name>
    <dbReference type="NCBI Taxonomy" id="86028"/>
    <lineage>
        <taxon>Eukaryota</taxon>
        <taxon>Fungi</taxon>
        <taxon>Dikarya</taxon>
        <taxon>Ascomycota</taxon>
        <taxon>Pezizomycotina</taxon>
        <taxon>Leotiomycetes</taxon>
        <taxon>Helotiales</taxon>
        <taxon>Ploettnerulaceae</taxon>
        <taxon>Oculimacula</taxon>
    </lineage>
</organism>
<sequence length="265" mass="29825">MASHSKLEPCELAHELAELLQRMFTEPPPELFEVFQQRPIPSELRGKVELAIAQIKPAVHHPQEVVDMALRSIQRTWDKFHDGSVTPNEFLRTPFDVPYEIVSINGRGRGIIASRDITAGEVIMQESPVLMFPLTDIRFFLLLTLPQKALEAIFFLHNQRFDQRKFSIDTVPSLFCVVEILAGILDTNTFGQISSTGFIGLLLLAGSMFNHSDRSNVGRAWDDGTERMVFTSRVDIKEGDELVLDYAEGASDSVRAEHLKAYGIL</sequence>
<dbReference type="EMBL" id="JAZHXI010000004">
    <property type="protein sequence ID" value="KAL2072691.1"/>
    <property type="molecule type" value="Genomic_DNA"/>
</dbReference>